<organism evidence="1 2">
    <name type="scientific">Dyella flagellata</name>
    <dbReference type="NCBI Taxonomy" id="1867833"/>
    <lineage>
        <taxon>Bacteria</taxon>
        <taxon>Pseudomonadati</taxon>
        <taxon>Pseudomonadota</taxon>
        <taxon>Gammaproteobacteria</taxon>
        <taxon>Lysobacterales</taxon>
        <taxon>Rhodanobacteraceae</taxon>
        <taxon>Dyella</taxon>
    </lineage>
</organism>
<gene>
    <name evidence="1" type="ORF">GCM10007898_38080</name>
</gene>
<dbReference type="EMBL" id="BSOA01000048">
    <property type="protein sequence ID" value="GLQ90233.1"/>
    <property type="molecule type" value="Genomic_DNA"/>
</dbReference>
<name>A0ABQ5XGM9_9GAMM</name>
<dbReference type="Proteomes" id="UP001156627">
    <property type="component" value="Unassembled WGS sequence"/>
</dbReference>
<keyword evidence="2" id="KW-1185">Reference proteome</keyword>
<accession>A0ABQ5XGM9</accession>
<sequence length="89" mass="9963">MSPIESLALNTEFRPSPLETFLACAHQMLDPATPESVCRVVEPMLVAQLPILRALGVFDLFEVRDPAMRAWLDDELLRLVSFEPDLAPV</sequence>
<protein>
    <submittedName>
        <fullName evidence="1">Uncharacterized protein</fullName>
    </submittedName>
</protein>
<evidence type="ECO:0000313" key="2">
    <source>
        <dbReference type="Proteomes" id="UP001156627"/>
    </source>
</evidence>
<reference evidence="2" key="1">
    <citation type="journal article" date="2019" name="Int. J. Syst. Evol. Microbiol.">
        <title>The Global Catalogue of Microorganisms (GCM) 10K type strain sequencing project: providing services to taxonomists for standard genome sequencing and annotation.</title>
        <authorList>
            <consortium name="The Broad Institute Genomics Platform"/>
            <consortium name="The Broad Institute Genome Sequencing Center for Infectious Disease"/>
            <person name="Wu L."/>
            <person name="Ma J."/>
        </authorList>
    </citation>
    <scope>NUCLEOTIDE SEQUENCE [LARGE SCALE GENOMIC DNA]</scope>
    <source>
        <strain evidence="2">NBRC 111981</strain>
    </source>
</reference>
<dbReference type="RefSeq" id="WP_284333658.1">
    <property type="nucleotide sequence ID" value="NZ_BSOA01000048.1"/>
</dbReference>
<proteinExistence type="predicted"/>
<comment type="caution">
    <text evidence="1">The sequence shown here is derived from an EMBL/GenBank/DDBJ whole genome shotgun (WGS) entry which is preliminary data.</text>
</comment>
<evidence type="ECO:0000313" key="1">
    <source>
        <dbReference type="EMBL" id="GLQ90233.1"/>
    </source>
</evidence>